<evidence type="ECO:0000256" key="4">
    <source>
        <dbReference type="ARBA" id="ARBA00022723"/>
    </source>
</evidence>
<evidence type="ECO:0000256" key="5">
    <source>
        <dbReference type="ARBA" id="ARBA00022771"/>
    </source>
</evidence>
<dbReference type="InterPro" id="IPR001841">
    <property type="entry name" value="Znf_RING"/>
</dbReference>
<sequence>MDAVLEYDINDSYYSDEDLNYSSSTFELVITIIFFGVVGALKLRDYLRRRHNQNLRNNQQNGEENQPRNYREIVARRIEEVRRGQTSRECVVCLENDARYAILTNCGHIFCCSCIIGYWRHSASIITPVNCPTCRAPVSMILPLNWSFEVERENAENPNEHQENNIALNDYNRRFSTERPWMDYVRDLPVLIPYIIRNIFDPTGNGIVLVFRIRMAIILLAMSLYLISPLDIIPEGVHGFFGLMDDLLICLIVFIYIASAVRDFMAHRGEILH</sequence>
<dbReference type="GO" id="GO:0008270">
    <property type="term" value="F:zinc ion binding"/>
    <property type="evidence" value="ECO:0007669"/>
    <property type="project" value="UniProtKB-KW"/>
</dbReference>
<evidence type="ECO:0000256" key="2">
    <source>
        <dbReference type="ARBA" id="ARBA00014068"/>
    </source>
</evidence>
<dbReference type="Pfam" id="PF06803">
    <property type="entry name" value="DUF1232"/>
    <property type="match status" value="1"/>
</dbReference>
<evidence type="ECO:0000256" key="9">
    <source>
        <dbReference type="ARBA" id="ARBA00030110"/>
    </source>
</evidence>
<organism evidence="14 15">
    <name type="scientific">Diploscapter pachys</name>
    <dbReference type="NCBI Taxonomy" id="2018661"/>
    <lineage>
        <taxon>Eukaryota</taxon>
        <taxon>Metazoa</taxon>
        <taxon>Ecdysozoa</taxon>
        <taxon>Nematoda</taxon>
        <taxon>Chromadorea</taxon>
        <taxon>Rhabditida</taxon>
        <taxon>Rhabditina</taxon>
        <taxon>Rhabditomorpha</taxon>
        <taxon>Rhabditoidea</taxon>
        <taxon>Rhabditidae</taxon>
        <taxon>Diploscapter</taxon>
    </lineage>
</organism>
<dbReference type="PROSITE" id="PS50089">
    <property type="entry name" value="ZF_RING_2"/>
    <property type="match status" value="1"/>
</dbReference>
<feature type="transmembrane region" description="Helical" evidence="12">
    <location>
        <begin position="239"/>
        <end position="258"/>
    </location>
</feature>
<dbReference type="STRING" id="2018661.A0A2A2L206"/>
<dbReference type="InterPro" id="IPR038896">
    <property type="entry name" value="RNF170"/>
</dbReference>
<dbReference type="GO" id="GO:0061630">
    <property type="term" value="F:ubiquitin protein ligase activity"/>
    <property type="evidence" value="ECO:0007669"/>
    <property type="project" value="InterPro"/>
</dbReference>
<feature type="domain" description="RING-type" evidence="13">
    <location>
        <begin position="90"/>
        <end position="135"/>
    </location>
</feature>
<comment type="caution">
    <text evidence="14">The sequence shown here is derived from an EMBL/GenBank/DDBJ whole genome shotgun (WGS) entry which is preliminary data.</text>
</comment>
<dbReference type="InterPro" id="IPR017907">
    <property type="entry name" value="Znf_RING_CS"/>
</dbReference>
<evidence type="ECO:0000256" key="8">
    <source>
        <dbReference type="ARBA" id="ARBA00023136"/>
    </source>
</evidence>
<proteinExistence type="predicted"/>
<evidence type="ECO:0000259" key="13">
    <source>
        <dbReference type="PROSITE" id="PS50089"/>
    </source>
</evidence>
<protein>
    <recommendedName>
        <fullName evidence="2">E3 ubiquitin-protein ligase RNF170</fullName>
    </recommendedName>
    <alternativeName>
        <fullName evidence="10">RING finger protein 170</fullName>
    </alternativeName>
    <alternativeName>
        <fullName evidence="9">RING-type E3 ubiquitin transferase RNF170</fullName>
    </alternativeName>
</protein>
<evidence type="ECO:0000256" key="10">
    <source>
        <dbReference type="ARBA" id="ARBA00031107"/>
    </source>
</evidence>
<evidence type="ECO:0000256" key="7">
    <source>
        <dbReference type="ARBA" id="ARBA00022989"/>
    </source>
</evidence>
<keyword evidence="4" id="KW-0479">Metal-binding</keyword>
<dbReference type="AlphaFoldDB" id="A0A2A2L206"/>
<dbReference type="SUPFAM" id="SSF57850">
    <property type="entry name" value="RING/U-box"/>
    <property type="match status" value="1"/>
</dbReference>
<evidence type="ECO:0000313" key="15">
    <source>
        <dbReference type="Proteomes" id="UP000218231"/>
    </source>
</evidence>
<accession>A0A2A2L206</accession>
<keyword evidence="8 12" id="KW-0472">Membrane</keyword>
<reference evidence="14 15" key="1">
    <citation type="journal article" date="2017" name="Curr. Biol.">
        <title>Genome architecture and evolution of a unichromosomal asexual nematode.</title>
        <authorList>
            <person name="Fradin H."/>
            <person name="Zegar C."/>
            <person name="Gutwein M."/>
            <person name="Lucas J."/>
            <person name="Kovtun M."/>
            <person name="Corcoran D."/>
            <person name="Baugh L.R."/>
            <person name="Kiontke K."/>
            <person name="Gunsalus K."/>
            <person name="Fitch D.H."/>
            <person name="Piano F."/>
        </authorList>
    </citation>
    <scope>NUCLEOTIDE SEQUENCE [LARGE SCALE GENOMIC DNA]</scope>
    <source>
        <strain evidence="14">PF1309</strain>
    </source>
</reference>
<dbReference type="EMBL" id="LIAE01007304">
    <property type="protein sequence ID" value="PAV80198.1"/>
    <property type="molecule type" value="Genomic_DNA"/>
</dbReference>
<evidence type="ECO:0000256" key="3">
    <source>
        <dbReference type="ARBA" id="ARBA00022692"/>
    </source>
</evidence>
<evidence type="ECO:0000313" key="14">
    <source>
        <dbReference type="EMBL" id="PAV80198.1"/>
    </source>
</evidence>
<name>A0A2A2L206_9BILA</name>
<dbReference type="PANTHER" id="PTHR22894:SF5">
    <property type="entry name" value="RING-TYPE DOMAIN-CONTAINING PROTEIN"/>
    <property type="match status" value="1"/>
</dbReference>
<dbReference type="SMART" id="SM00184">
    <property type="entry name" value="RING"/>
    <property type="match status" value="1"/>
</dbReference>
<evidence type="ECO:0000256" key="6">
    <source>
        <dbReference type="ARBA" id="ARBA00022833"/>
    </source>
</evidence>
<dbReference type="Gene3D" id="3.30.40.10">
    <property type="entry name" value="Zinc/RING finger domain, C3HC4 (zinc finger)"/>
    <property type="match status" value="1"/>
</dbReference>
<evidence type="ECO:0000256" key="12">
    <source>
        <dbReference type="SAM" id="Phobius"/>
    </source>
</evidence>
<dbReference type="InterPro" id="IPR010652">
    <property type="entry name" value="DUF1232"/>
</dbReference>
<dbReference type="Pfam" id="PF13920">
    <property type="entry name" value="zf-C3HC4_3"/>
    <property type="match status" value="1"/>
</dbReference>
<keyword evidence="6" id="KW-0862">Zinc</keyword>
<keyword evidence="5 11" id="KW-0863">Zinc-finger</keyword>
<dbReference type="GO" id="GO:0012505">
    <property type="term" value="C:endomembrane system"/>
    <property type="evidence" value="ECO:0007669"/>
    <property type="project" value="UniProtKB-SubCell"/>
</dbReference>
<dbReference type="PROSITE" id="PS00518">
    <property type="entry name" value="ZF_RING_1"/>
    <property type="match status" value="1"/>
</dbReference>
<gene>
    <name evidence="14" type="ORF">WR25_18667</name>
</gene>
<evidence type="ECO:0000256" key="1">
    <source>
        <dbReference type="ARBA" id="ARBA00004127"/>
    </source>
</evidence>
<dbReference type="PANTHER" id="PTHR22894">
    <property type="entry name" value="RING-TYPE DOMAIN-CONTAINING PROTEIN"/>
    <property type="match status" value="1"/>
</dbReference>
<dbReference type="InterPro" id="IPR013083">
    <property type="entry name" value="Znf_RING/FYVE/PHD"/>
</dbReference>
<feature type="transmembrane region" description="Helical" evidence="12">
    <location>
        <begin position="20"/>
        <end position="41"/>
    </location>
</feature>
<comment type="subcellular location">
    <subcellularLocation>
        <location evidence="1">Endomembrane system</location>
        <topology evidence="1">Multi-pass membrane protein</topology>
    </subcellularLocation>
</comment>
<dbReference type="OrthoDB" id="9049620at2759"/>
<keyword evidence="3 12" id="KW-0812">Transmembrane</keyword>
<keyword evidence="15" id="KW-1185">Reference proteome</keyword>
<keyword evidence="7 12" id="KW-1133">Transmembrane helix</keyword>
<evidence type="ECO:0000256" key="11">
    <source>
        <dbReference type="PROSITE-ProRule" id="PRU00175"/>
    </source>
</evidence>
<dbReference type="Proteomes" id="UP000218231">
    <property type="component" value="Unassembled WGS sequence"/>
</dbReference>
<feature type="transmembrane region" description="Helical" evidence="12">
    <location>
        <begin position="207"/>
        <end position="227"/>
    </location>
</feature>